<accession>A0A133NPY8</accession>
<comment type="caution">
    <text evidence="4">The sequence shown here is derived from an EMBL/GenBank/DDBJ whole genome shotgun (WGS) entry which is preliminary data.</text>
</comment>
<dbReference type="PANTHER" id="PTHR11934:SF0">
    <property type="entry name" value="RIBOSE-5-PHOSPHATE ISOMERASE"/>
    <property type="match status" value="1"/>
</dbReference>
<comment type="catalytic activity">
    <reaction evidence="1 3">
        <text>aldehydo-D-ribose 5-phosphate = D-ribulose 5-phosphate</text>
        <dbReference type="Rhea" id="RHEA:14657"/>
        <dbReference type="ChEBI" id="CHEBI:58121"/>
        <dbReference type="ChEBI" id="CHEBI:58273"/>
        <dbReference type="EC" id="5.3.1.6"/>
    </reaction>
</comment>
<comment type="function">
    <text evidence="3">Catalyzes the reversible conversion of ribose-5-phosphate to ribulose 5-phosphate.</text>
</comment>
<feature type="active site" description="Proton acceptor" evidence="3">
    <location>
        <position position="109"/>
    </location>
</feature>
<dbReference type="GO" id="GO:0005829">
    <property type="term" value="C:cytosol"/>
    <property type="evidence" value="ECO:0007669"/>
    <property type="project" value="TreeGrafter"/>
</dbReference>
<dbReference type="OrthoDB" id="5870696at2"/>
<dbReference type="PANTHER" id="PTHR11934">
    <property type="entry name" value="RIBOSE-5-PHOSPHATE ISOMERASE"/>
    <property type="match status" value="1"/>
</dbReference>
<evidence type="ECO:0000313" key="4">
    <source>
        <dbReference type="EMBL" id="KXA18355.1"/>
    </source>
</evidence>
<feature type="binding site" evidence="3">
    <location>
        <position position="127"/>
    </location>
    <ligand>
        <name>substrate</name>
    </ligand>
</feature>
<sequence>MDKAQQDALKKAAGIEAAKIVQNGMMVGLGTGSTVRFLVDELGRRVKEEGLSFTGVTTSRRTQEQAEGYGIKILDINDVDHIDVTIDGSDEVDKNFNGIKGGGAALLWEKIVAINSDRIVWIVDASKVVDTIGKFPLPVEVIPFGSAQVIRKFEKRGYKPVLRLDANGKEVRTDENNFVVDLHLERIDHPQELAKDLIETVGVVEHGLFLNMVDTVIVGDPNGPRALTNPNK</sequence>
<dbReference type="SUPFAM" id="SSF100950">
    <property type="entry name" value="NagB/RpiA/CoA transferase-like"/>
    <property type="match status" value="1"/>
</dbReference>
<name>A0A133NPY8_GARVA</name>
<comment type="similarity">
    <text evidence="3">Belongs to the ribose 5-phosphate isomerase family.</text>
</comment>
<protein>
    <recommendedName>
        <fullName evidence="3">Ribose-5-phosphate isomerase A</fullName>
        <ecNumber evidence="3">5.3.1.6</ecNumber>
    </recommendedName>
    <alternativeName>
        <fullName evidence="3">Phosphoriboisomerase A</fullName>
        <shortName evidence="3">PRI</shortName>
    </alternativeName>
</protein>
<dbReference type="GO" id="GO:0009052">
    <property type="term" value="P:pentose-phosphate shunt, non-oxidative branch"/>
    <property type="evidence" value="ECO:0007669"/>
    <property type="project" value="UniProtKB-UniRule"/>
</dbReference>
<organism evidence="4 5">
    <name type="scientific">Gardnerella vaginalis</name>
    <dbReference type="NCBI Taxonomy" id="2702"/>
    <lineage>
        <taxon>Bacteria</taxon>
        <taxon>Bacillati</taxon>
        <taxon>Actinomycetota</taxon>
        <taxon>Actinomycetes</taxon>
        <taxon>Bifidobacteriales</taxon>
        <taxon>Bifidobacteriaceae</taxon>
        <taxon>Gardnerella</taxon>
    </lineage>
</organism>
<keyword evidence="2 3" id="KW-0413">Isomerase</keyword>
<dbReference type="AlphaFoldDB" id="A0A133NPY8"/>
<dbReference type="PATRIC" id="fig|2702.99.peg.630"/>
<dbReference type="InterPro" id="IPR020672">
    <property type="entry name" value="Ribose5P_isomerase_typA_subgr"/>
</dbReference>
<evidence type="ECO:0000256" key="3">
    <source>
        <dbReference type="HAMAP-Rule" id="MF_00170"/>
    </source>
</evidence>
<dbReference type="UniPathway" id="UPA00115">
    <property type="reaction ID" value="UER00412"/>
</dbReference>
<dbReference type="HAMAP" id="MF_00170">
    <property type="entry name" value="Rib_5P_isom_A"/>
    <property type="match status" value="1"/>
</dbReference>
<dbReference type="InterPro" id="IPR037171">
    <property type="entry name" value="NagB/RpiA_transferase-like"/>
</dbReference>
<dbReference type="Gene3D" id="3.40.50.1360">
    <property type="match status" value="1"/>
</dbReference>
<dbReference type="Proteomes" id="UP000070558">
    <property type="component" value="Unassembled WGS sequence"/>
</dbReference>
<comment type="subunit">
    <text evidence="3">Homodimer.</text>
</comment>
<gene>
    <name evidence="3" type="primary">rpiA</name>
    <name evidence="4" type="ORF">HMPREF3216_00643</name>
</gene>
<dbReference type="EC" id="5.3.1.6" evidence="3"/>
<comment type="pathway">
    <text evidence="3">Carbohydrate degradation; pentose phosphate pathway; D-ribose 5-phosphate from D-ribulose 5-phosphate (non-oxidative stage): step 1/1.</text>
</comment>
<dbReference type="Pfam" id="PF06026">
    <property type="entry name" value="Rib_5-P_isom_A"/>
    <property type="match status" value="1"/>
</dbReference>
<feature type="binding site" evidence="3">
    <location>
        <begin position="87"/>
        <end position="90"/>
    </location>
    <ligand>
        <name>substrate</name>
    </ligand>
</feature>
<evidence type="ECO:0000256" key="2">
    <source>
        <dbReference type="ARBA" id="ARBA00023235"/>
    </source>
</evidence>
<proteinExistence type="inferred from homology"/>
<dbReference type="CDD" id="cd01398">
    <property type="entry name" value="RPI_A"/>
    <property type="match status" value="1"/>
</dbReference>
<dbReference type="InterPro" id="IPR004788">
    <property type="entry name" value="Ribose5P_isomerase_type_A"/>
</dbReference>
<dbReference type="EMBL" id="LRQA01000033">
    <property type="protein sequence ID" value="KXA18355.1"/>
    <property type="molecule type" value="Genomic_DNA"/>
</dbReference>
<dbReference type="Gene3D" id="3.30.70.260">
    <property type="match status" value="1"/>
</dbReference>
<dbReference type="NCBIfam" id="TIGR00021">
    <property type="entry name" value="rpiA"/>
    <property type="match status" value="1"/>
</dbReference>
<dbReference type="FunFam" id="3.40.50.1360:FF:000001">
    <property type="entry name" value="Ribose-5-phosphate isomerase A"/>
    <property type="match status" value="1"/>
</dbReference>
<feature type="binding site" evidence="3">
    <location>
        <begin position="31"/>
        <end position="34"/>
    </location>
    <ligand>
        <name>substrate</name>
    </ligand>
</feature>
<evidence type="ECO:0000313" key="5">
    <source>
        <dbReference type="Proteomes" id="UP000070558"/>
    </source>
</evidence>
<feature type="binding site" evidence="3">
    <location>
        <begin position="100"/>
        <end position="103"/>
    </location>
    <ligand>
        <name>substrate</name>
    </ligand>
</feature>
<reference evidence="4 5" key="1">
    <citation type="submission" date="2016-01" db="EMBL/GenBank/DDBJ databases">
        <authorList>
            <person name="Oliw E.H."/>
        </authorList>
    </citation>
    <scope>NUCLEOTIDE SEQUENCE [LARGE SCALE GENOMIC DNA]</scope>
    <source>
        <strain evidence="4 5">GED7760B</strain>
    </source>
</reference>
<dbReference type="GO" id="GO:0006014">
    <property type="term" value="P:D-ribose metabolic process"/>
    <property type="evidence" value="ECO:0007669"/>
    <property type="project" value="TreeGrafter"/>
</dbReference>
<dbReference type="GO" id="GO:0004751">
    <property type="term" value="F:ribose-5-phosphate isomerase activity"/>
    <property type="evidence" value="ECO:0007669"/>
    <property type="project" value="UniProtKB-UniRule"/>
</dbReference>
<dbReference type="SUPFAM" id="SSF75445">
    <property type="entry name" value="D-ribose-5-phosphate isomerase (RpiA), lid domain"/>
    <property type="match status" value="1"/>
</dbReference>
<dbReference type="NCBIfam" id="NF001924">
    <property type="entry name" value="PRK00702.1"/>
    <property type="match status" value="1"/>
</dbReference>
<evidence type="ECO:0000256" key="1">
    <source>
        <dbReference type="ARBA" id="ARBA00001713"/>
    </source>
</evidence>
<dbReference type="RefSeq" id="WP_060786856.1">
    <property type="nucleotide sequence ID" value="NZ_KQ956814.1"/>
</dbReference>